<reference evidence="10" key="1">
    <citation type="submission" date="2025-08" db="UniProtKB">
        <authorList>
            <consortium name="Ensembl"/>
        </authorList>
    </citation>
    <scope>IDENTIFICATION</scope>
</reference>
<keyword evidence="7" id="KW-1133">Transmembrane helix</keyword>
<dbReference type="Gene3D" id="2.10.25.10">
    <property type="entry name" value="Laminin"/>
    <property type="match status" value="1"/>
</dbReference>
<dbReference type="GO" id="GO:0030855">
    <property type="term" value="P:epithelial cell differentiation"/>
    <property type="evidence" value="ECO:0007669"/>
    <property type="project" value="UniProtKB-ARBA"/>
</dbReference>
<dbReference type="FunFam" id="2.10.25.10:FF:000038">
    <property type="entry name" value="Fibrillin 2"/>
    <property type="match status" value="1"/>
</dbReference>
<dbReference type="GeneTree" id="ENSGT01110000267375"/>
<evidence type="ECO:0000313" key="11">
    <source>
        <dbReference type="Proteomes" id="UP000261540"/>
    </source>
</evidence>
<dbReference type="PROSITE" id="PS01187">
    <property type="entry name" value="EGF_CA"/>
    <property type="match status" value="1"/>
</dbReference>
<feature type="region of interest" description="Disordered" evidence="6">
    <location>
        <begin position="355"/>
        <end position="378"/>
    </location>
</feature>
<dbReference type="Pfam" id="PF07645">
    <property type="entry name" value="EGF_CA"/>
    <property type="match status" value="1"/>
</dbReference>
<sequence>MMKFKTRHEHFVFLHVYILVAIYGILPIKCAELGDEDAAYKFAGHTFGKEGNAFFALRSCHQVLHGDSGEFFSPDYMCSSPPLWCNWTIQVKPGMQVHLHLEDLTPADACHHKNDQIHLDESPSSGRQRILHRCWGKTVYKSQSSTLHVVLLIGGNPRPPLRGFHALYRALWPEHIKEPTHNEREGLEWNEKTKPSLMKGGDDLRVTEPSMIAFSSTVSLGFGLPGLPTSNPPATVSQRETEDEIVEHPLGSVWNSEGMWSHLRSTTDGSTVSASTPKDLSHRRAVPVIVTAKHGVLLSENSPASRGRPFQSTPPEVWRSTAHNFESPEMETLTGRTMKGSWDEHTARQLPVLHSTDSPFNARGSQMRGEWDESGRMTPELAPSLERSANSTQLPHLPGDSLFEVAVEVYTSPRKAGSLDHMLLSLRKSVENIGVQVQGELGFDLQLKAISSERTKRLHAGMLFIMWVQFTGGFDSTRVYDSLSQALRRLLRKEVRPGANRRFNGTIASITTEDVDECRTQLLSCDVHADCINLFGSYACRCQPGFEDMSPLDFGGMICLDPTASSRAAPTEVLGALYAMCFLLSLFLLILLCIAVALYRRHHRGGFLMPCGRYGGGEDANHLPPPPPVRRPRDGWESAKDSCPSGGLPLIRFSSLLPPGVGCGELDEVAKM</sequence>
<dbReference type="CDD" id="cd00054">
    <property type="entry name" value="EGF_CA"/>
    <property type="match status" value="1"/>
</dbReference>
<evidence type="ECO:0000256" key="5">
    <source>
        <dbReference type="PROSITE-ProRule" id="PRU00076"/>
    </source>
</evidence>
<dbReference type="InterPro" id="IPR018097">
    <property type="entry name" value="EGF_Ca-bd_CS"/>
</dbReference>
<dbReference type="GO" id="GO:0005509">
    <property type="term" value="F:calcium ion binding"/>
    <property type="evidence" value="ECO:0007669"/>
    <property type="project" value="InterPro"/>
</dbReference>
<dbReference type="CDD" id="cd00041">
    <property type="entry name" value="CUB"/>
    <property type="match status" value="1"/>
</dbReference>
<feature type="region of interest" description="Disordered" evidence="6">
    <location>
        <begin position="619"/>
        <end position="642"/>
    </location>
</feature>
<dbReference type="AlphaFoldDB" id="A0A3B3RQS5"/>
<evidence type="ECO:0000259" key="8">
    <source>
        <dbReference type="PROSITE" id="PS01180"/>
    </source>
</evidence>
<evidence type="ECO:0000256" key="1">
    <source>
        <dbReference type="ARBA" id="ARBA00022536"/>
    </source>
</evidence>
<dbReference type="SUPFAM" id="SSF57196">
    <property type="entry name" value="EGF/Laminin"/>
    <property type="match status" value="1"/>
</dbReference>
<dbReference type="PROSITE" id="PS01180">
    <property type="entry name" value="CUB"/>
    <property type="match status" value="1"/>
</dbReference>
<dbReference type="InterPro" id="IPR000152">
    <property type="entry name" value="EGF-type_Asp/Asn_hydroxyl_site"/>
</dbReference>
<keyword evidence="4" id="KW-1015">Disulfide bond</keyword>
<dbReference type="InterPro" id="IPR000742">
    <property type="entry name" value="EGF"/>
</dbReference>
<dbReference type="InterPro" id="IPR001881">
    <property type="entry name" value="EGF-like_Ca-bd_dom"/>
</dbReference>
<dbReference type="Pfam" id="PF00431">
    <property type="entry name" value="CUB"/>
    <property type="match status" value="1"/>
</dbReference>
<evidence type="ECO:0000256" key="6">
    <source>
        <dbReference type="SAM" id="MobiDB-lite"/>
    </source>
</evidence>
<dbReference type="Gene3D" id="2.60.120.290">
    <property type="entry name" value="Spermadhesin, CUB domain"/>
    <property type="match status" value="1"/>
</dbReference>
<feature type="transmembrane region" description="Helical" evidence="7">
    <location>
        <begin position="576"/>
        <end position="599"/>
    </location>
</feature>
<dbReference type="KEGG" id="pki:111850810"/>
<keyword evidence="3" id="KW-0677">Repeat</keyword>
<keyword evidence="1 5" id="KW-0245">EGF-like domain</keyword>
<feature type="transmembrane region" description="Helical" evidence="7">
    <location>
        <begin position="12"/>
        <end position="28"/>
    </location>
</feature>
<keyword evidence="11" id="KW-1185">Reference proteome</keyword>
<feature type="domain" description="CUB" evidence="8">
    <location>
        <begin position="60"/>
        <end position="171"/>
    </location>
</feature>
<dbReference type="PROSITE" id="PS50026">
    <property type="entry name" value="EGF_3"/>
    <property type="match status" value="1"/>
</dbReference>
<dbReference type="SUPFAM" id="SSF49854">
    <property type="entry name" value="Spermadhesin, CUB domain"/>
    <property type="match status" value="1"/>
</dbReference>
<dbReference type="Ensembl" id="ENSPKIT00000001488.1">
    <property type="protein sequence ID" value="ENSPKIP00000020864.1"/>
    <property type="gene ID" value="ENSPKIG00000005498.1"/>
</dbReference>
<dbReference type="InterPro" id="IPR035914">
    <property type="entry name" value="Sperma_CUB_dom_sf"/>
</dbReference>
<dbReference type="InterPro" id="IPR049883">
    <property type="entry name" value="NOTCH1_EGF-like"/>
</dbReference>
<dbReference type="STRING" id="1676925.ENSPKIP00000020864"/>
<evidence type="ECO:0000256" key="2">
    <source>
        <dbReference type="ARBA" id="ARBA00022729"/>
    </source>
</evidence>
<keyword evidence="7" id="KW-0812">Transmembrane</keyword>
<dbReference type="SMART" id="SM00179">
    <property type="entry name" value="EGF_CA"/>
    <property type="match status" value="1"/>
</dbReference>
<organism evidence="10 11">
    <name type="scientific">Paramormyrops kingsleyae</name>
    <dbReference type="NCBI Taxonomy" id="1676925"/>
    <lineage>
        <taxon>Eukaryota</taxon>
        <taxon>Metazoa</taxon>
        <taxon>Chordata</taxon>
        <taxon>Craniata</taxon>
        <taxon>Vertebrata</taxon>
        <taxon>Euteleostomi</taxon>
        <taxon>Actinopterygii</taxon>
        <taxon>Neopterygii</taxon>
        <taxon>Teleostei</taxon>
        <taxon>Osteoglossocephala</taxon>
        <taxon>Osteoglossomorpha</taxon>
        <taxon>Osteoglossiformes</taxon>
        <taxon>Mormyridae</taxon>
        <taxon>Paramormyrops</taxon>
    </lineage>
</organism>
<reference evidence="10" key="2">
    <citation type="submission" date="2025-09" db="UniProtKB">
        <authorList>
            <consortium name="Ensembl"/>
        </authorList>
    </citation>
    <scope>IDENTIFICATION</scope>
</reference>
<dbReference type="InterPro" id="IPR000859">
    <property type="entry name" value="CUB_dom"/>
</dbReference>
<evidence type="ECO:0000259" key="9">
    <source>
        <dbReference type="PROSITE" id="PS50026"/>
    </source>
</evidence>
<name>A0A3B3RQS5_9TELE</name>
<dbReference type="Proteomes" id="UP000261540">
    <property type="component" value="Unplaced"/>
</dbReference>
<evidence type="ECO:0000313" key="10">
    <source>
        <dbReference type="Ensembl" id="ENSPKIP00000020864.1"/>
    </source>
</evidence>
<evidence type="ECO:0000256" key="4">
    <source>
        <dbReference type="ARBA" id="ARBA00023157"/>
    </source>
</evidence>
<comment type="caution">
    <text evidence="5">Lacks conserved residue(s) required for the propagation of feature annotation.</text>
</comment>
<feature type="compositionally biased region" description="Basic and acidic residues" evidence="6">
    <location>
        <begin position="631"/>
        <end position="640"/>
    </location>
</feature>
<dbReference type="PROSITE" id="PS00010">
    <property type="entry name" value="ASX_HYDROXYL"/>
    <property type="match status" value="1"/>
</dbReference>
<proteinExistence type="predicted"/>
<feature type="domain" description="EGF-like" evidence="9">
    <location>
        <begin position="514"/>
        <end position="552"/>
    </location>
</feature>
<dbReference type="SMART" id="SM00042">
    <property type="entry name" value="CUB"/>
    <property type="match status" value="1"/>
</dbReference>
<evidence type="ECO:0000256" key="7">
    <source>
        <dbReference type="SAM" id="Phobius"/>
    </source>
</evidence>
<evidence type="ECO:0000256" key="3">
    <source>
        <dbReference type="ARBA" id="ARBA00022737"/>
    </source>
</evidence>
<dbReference type="OrthoDB" id="2015116at2759"/>
<accession>A0A3B3RQS5</accession>
<keyword evidence="7" id="KW-0472">Membrane</keyword>
<keyword evidence="2" id="KW-0732">Signal</keyword>
<protein>
    <submittedName>
        <fullName evidence="10">Uncharacterized LOC111850810</fullName>
    </submittedName>
</protein>
<dbReference type="SMART" id="SM00181">
    <property type="entry name" value="EGF"/>
    <property type="match status" value="1"/>
</dbReference>